<keyword evidence="2" id="KW-1185">Reference proteome</keyword>
<gene>
    <name evidence="1" type="ORF">I0Q91_09555</name>
</gene>
<dbReference type="AlphaFoldDB" id="A0A931FA81"/>
<accession>A0A931FA81</accession>
<dbReference type="EMBL" id="JADPIE010000005">
    <property type="protein sequence ID" value="MBF8437324.1"/>
    <property type="molecule type" value="Genomic_DNA"/>
</dbReference>
<organism evidence="1 2">
    <name type="scientific">Halonatronomonas betaini</name>
    <dbReference type="NCBI Taxonomy" id="2778430"/>
    <lineage>
        <taxon>Bacteria</taxon>
        <taxon>Bacillati</taxon>
        <taxon>Bacillota</taxon>
        <taxon>Clostridia</taxon>
        <taxon>Halanaerobiales</taxon>
        <taxon>Halarsenatibacteraceae</taxon>
        <taxon>Halonatronomonas</taxon>
    </lineage>
</organism>
<evidence type="ECO:0000313" key="2">
    <source>
        <dbReference type="Proteomes" id="UP000621436"/>
    </source>
</evidence>
<proteinExistence type="predicted"/>
<protein>
    <submittedName>
        <fullName evidence="1">Uncharacterized protein</fullName>
    </submittedName>
</protein>
<sequence>MAIYYLSLKTKPGKNTHEVHKSNCPHLPEAKNRKHLGNFISCKAAVREAKNFVEKPNGCCYCSRLCNSAC</sequence>
<dbReference type="RefSeq" id="WP_270454294.1">
    <property type="nucleotide sequence ID" value="NZ_JADPIE010000005.1"/>
</dbReference>
<evidence type="ECO:0000313" key="1">
    <source>
        <dbReference type="EMBL" id="MBF8437324.1"/>
    </source>
</evidence>
<dbReference type="Proteomes" id="UP000621436">
    <property type="component" value="Unassembled WGS sequence"/>
</dbReference>
<comment type="caution">
    <text evidence="1">The sequence shown here is derived from an EMBL/GenBank/DDBJ whole genome shotgun (WGS) entry which is preliminary data.</text>
</comment>
<name>A0A931FA81_9FIRM</name>
<reference evidence="1" key="1">
    <citation type="submission" date="2020-11" db="EMBL/GenBank/DDBJ databases">
        <title>Halonatronomonas betainensis gen. nov., sp. nov. a novel haloalkaliphilic representative of the family Halanaerobiacae capable of betaine degradation.</title>
        <authorList>
            <person name="Boltyanskaya Y."/>
            <person name="Kevbrin V."/>
            <person name="Detkova E."/>
            <person name="Grouzdev D.S."/>
            <person name="Koziaeva V."/>
            <person name="Zhilina T."/>
        </authorList>
    </citation>
    <scope>NUCLEOTIDE SEQUENCE</scope>
    <source>
        <strain evidence="1">Z-7014</strain>
    </source>
</reference>